<feature type="compositionally biased region" description="Pro residues" evidence="1">
    <location>
        <begin position="458"/>
        <end position="486"/>
    </location>
</feature>
<evidence type="ECO:0000313" key="2">
    <source>
        <dbReference type="EMBL" id="KAK0621908.1"/>
    </source>
</evidence>
<organism evidence="2 3">
    <name type="scientific">Bombardia bombarda</name>
    <dbReference type="NCBI Taxonomy" id="252184"/>
    <lineage>
        <taxon>Eukaryota</taxon>
        <taxon>Fungi</taxon>
        <taxon>Dikarya</taxon>
        <taxon>Ascomycota</taxon>
        <taxon>Pezizomycotina</taxon>
        <taxon>Sordariomycetes</taxon>
        <taxon>Sordariomycetidae</taxon>
        <taxon>Sordariales</taxon>
        <taxon>Lasiosphaeriaceae</taxon>
        <taxon>Bombardia</taxon>
    </lineage>
</organism>
<feature type="compositionally biased region" description="Basic and acidic residues" evidence="1">
    <location>
        <begin position="350"/>
        <end position="371"/>
    </location>
</feature>
<feature type="region of interest" description="Disordered" evidence="1">
    <location>
        <begin position="383"/>
        <end position="529"/>
    </location>
</feature>
<accession>A0AA40C2F9</accession>
<evidence type="ECO:0000256" key="1">
    <source>
        <dbReference type="SAM" id="MobiDB-lite"/>
    </source>
</evidence>
<dbReference type="Proteomes" id="UP001174934">
    <property type="component" value="Unassembled WGS sequence"/>
</dbReference>
<feature type="compositionally biased region" description="Polar residues" evidence="1">
    <location>
        <begin position="434"/>
        <end position="446"/>
    </location>
</feature>
<feature type="compositionally biased region" description="Pro residues" evidence="1">
    <location>
        <begin position="506"/>
        <end position="520"/>
    </location>
</feature>
<proteinExistence type="predicted"/>
<evidence type="ECO:0000313" key="3">
    <source>
        <dbReference type="Proteomes" id="UP001174934"/>
    </source>
</evidence>
<keyword evidence="3" id="KW-1185">Reference proteome</keyword>
<protein>
    <submittedName>
        <fullName evidence="2">Uncharacterized protein</fullName>
    </submittedName>
</protein>
<dbReference type="AlphaFoldDB" id="A0AA40C2F9"/>
<feature type="region of interest" description="Disordered" evidence="1">
    <location>
        <begin position="132"/>
        <end position="165"/>
    </location>
</feature>
<feature type="compositionally biased region" description="Polar residues" evidence="1">
    <location>
        <begin position="303"/>
        <end position="317"/>
    </location>
</feature>
<sequence>MPVETRVPLPIHGQREFGEIEIIRKKKTYKVYGFAVCSRSTYFAERYRAAIGPNKYSEEKLAPRKVSDIVSRRLISDGLTFLGRAISRHVLTVGLKSRFPSVPRNRRQITPRFLDEASSLLFFLSQVTAQTSTMANKTPNPPSTPHKRSSTTSQSPKRPGWAVPSYPKTSGYRPLLLHAVAGVDQARRPRGRKQLAMDDLVKYFRSTTKKDCNEIEWQMPARTFMLTPPPPTPPPQVIYPLTWKAGQLLKVVDGATRAQDAQLMPPPPPPPPTPRKRALSSSREFTRDSIPSSSKSCGPCCKQRSSSRNRALSTSKEVVNEERSPSPPRRTHSRRGLIDSKPSSPTDPAPSRKEADDPDSMHDGPVTREDYEFWKTVAKEVLPAYDMEKDPSKDADEKLDSQSLPDESRSVDEPELPRLRQPMSLPPPRDLSSPMASPPTSRSVALTTPPRANRNKLPPRPTYQPWTRPLPPLPPTSPSVVPPTPPSRDEKKLPPQPTCQPWERPLTPPPVSPPEEPPSAAPSTLTRCERELLSCLDSISSQQRAQTDNDAPIPAEGITRRKREYFHGWESKTVDEVEVEDVVDRDHENWDEDNTSSSEDDHYLEEYYADDESSNSPDTNKQVQIRWDCGSDVFWESDVTEGHDVVVNYKAKKNTVVALNQVGWGCEPSDDFDCNAEDQLMHEELERDTISSRLHRGCWSKLPEWDADTAVIVSAAGNGEGHACARDCWEAEVTVEPAEEVAVEHPEIVIWVGLVHVDLVEEYCQGVAVGIWEAGLGFE</sequence>
<name>A0AA40C2F9_9PEZI</name>
<feature type="region of interest" description="Disordered" evidence="1">
    <location>
        <begin position="260"/>
        <end position="371"/>
    </location>
</feature>
<dbReference type="EMBL" id="JAULSR010000004">
    <property type="protein sequence ID" value="KAK0621908.1"/>
    <property type="molecule type" value="Genomic_DNA"/>
</dbReference>
<reference evidence="2" key="1">
    <citation type="submission" date="2023-06" db="EMBL/GenBank/DDBJ databases">
        <title>Genome-scale phylogeny and comparative genomics of the fungal order Sordariales.</title>
        <authorList>
            <consortium name="Lawrence Berkeley National Laboratory"/>
            <person name="Hensen N."/>
            <person name="Bonometti L."/>
            <person name="Westerberg I."/>
            <person name="Brannstrom I.O."/>
            <person name="Guillou S."/>
            <person name="Cros-Aarteil S."/>
            <person name="Calhoun S."/>
            <person name="Haridas S."/>
            <person name="Kuo A."/>
            <person name="Mondo S."/>
            <person name="Pangilinan J."/>
            <person name="Riley R."/>
            <person name="LaButti K."/>
            <person name="Andreopoulos B."/>
            <person name="Lipzen A."/>
            <person name="Chen C."/>
            <person name="Yanf M."/>
            <person name="Daum C."/>
            <person name="Ng V."/>
            <person name="Clum A."/>
            <person name="Steindorff A."/>
            <person name="Ohm R."/>
            <person name="Martin F."/>
            <person name="Silar P."/>
            <person name="Natvig D."/>
            <person name="Lalanne C."/>
            <person name="Gautier V."/>
            <person name="Ament-velasquez S.L."/>
            <person name="Kruys A."/>
            <person name="Hutchinson M.I."/>
            <person name="Powell A.J."/>
            <person name="Barry K."/>
            <person name="Miller A.N."/>
            <person name="Grigoriev I.V."/>
            <person name="Debuchy R."/>
            <person name="Gladieux P."/>
            <person name="Thoren M.H."/>
            <person name="Johannesson H."/>
        </authorList>
    </citation>
    <scope>NUCLEOTIDE SEQUENCE</scope>
    <source>
        <strain evidence="2">SMH3391-2</strain>
    </source>
</reference>
<comment type="caution">
    <text evidence="2">The sequence shown here is derived from an EMBL/GenBank/DDBJ whole genome shotgun (WGS) entry which is preliminary data.</text>
</comment>
<gene>
    <name evidence="2" type="ORF">B0T17DRAFT_509209</name>
</gene>
<feature type="compositionally biased region" description="Basic and acidic residues" evidence="1">
    <location>
        <begin position="386"/>
        <end position="418"/>
    </location>
</feature>
<feature type="compositionally biased region" description="Pro residues" evidence="1">
    <location>
        <begin position="264"/>
        <end position="273"/>
    </location>
</feature>